<accession>A0ABW8NH16</accession>
<reference evidence="8 9" key="1">
    <citation type="submission" date="2024-03" db="EMBL/GenBank/DDBJ databases">
        <title>High-quality draft genome sequence of Oceanobacter sp. wDCs-4.</title>
        <authorList>
            <person name="Dong C."/>
        </authorList>
    </citation>
    <scope>NUCLEOTIDE SEQUENCE [LARGE SCALE GENOMIC DNA]</scope>
    <source>
        <strain evidence="9">wDCs-4</strain>
    </source>
</reference>
<evidence type="ECO:0000313" key="9">
    <source>
        <dbReference type="Proteomes" id="UP001620597"/>
    </source>
</evidence>
<evidence type="ECO:0000256" key="6">
    <source>
        <dbReference type="SAM" id="Phobius"/>
    </source>
</evidence>
<gene>
    <name evidence="8" type="ORF">WG929_07150</name>
</gene>
<dbReference type="EMBL" id="JBBKTX010000007">
    <property type="protein sequence ID" value="MFK4752182.1"/>
    <property type="molecule type" value="Genomic_DNA"/>
</dbReference>
<dbReference type="InterPro" id="IPR019547">
    <property type="entry name" value="Lipid_desat"/>
</dbReference>
<keyword evidence="4 6" id="KW-1133">Transmembrane helix</keyword>
<keyword evidence="3 6" id="KW-0812">Transmembrane</keyword>
<keyword evidence="5 6" id="KW-0472">Membrane</keyword>
<feature type="transmembrane region" description="Helical" evidence="6">
    <location>
        <begin position="135"/>
        <end position="157"/>
    </location>
</feature>
<sequence>MLKTNKSGAMVGVIGNKTLHYSAAALCLALYMGLLVAAILSGALSFWAIPLGLMAIYCADTLSGITHFFLDYRRTTPNSGLKELYFYQGNKGSQDYLQKRQIAMKKISPLETIVFDFKVHHLSPGALGRRSFLRVILPAMYFITLPSTSLLLLLHALGWIDGLVSFFLWVVIGALTLAQYAHSCAHRKQIPIVARYLQTLGVFMTKEQHNSHHLDLGVDFCILNGWANPIVNRIFRFCRQRGWIFEEGLEPI</sequence>
<dbReference type="Proteomes" id="UP001620597">
    <property type="component" value="Unassembled WGS sequence"/>
</dbReference>
<evidence type="ECO:0000313" key="8">
    <source>
        <dbReference type="EMBL" id="MFK4752182.1"/>
    </source>
</evidence>
<proteinExistence type="inferred from homology"/>
<comment type="similarity">
    <text evidence="2">Belongs to the fatty acid desaturase CarF family.</text>
</comment>
<evidence type="ECO:0000256" key="4">
    <source>
        <dbReference type="ARBA" id="ARBA00022989"/>
    </source>
</evidence>
<evidence type="ECO:0000256" key="3">
    <source>
        <dbReference type="ARBA" id="ARBA00022692"/>
    </source>
</evidence>
<keyword evidence="9" id="KW-1185">Reference proteome</keyword>
<evidence type="ECO:0000256" key="1">
    <source>
        <dbReference type="ARBA" id="ARBA00004141"/>
    </source>
</evidence>
<feature type="transmembrane region" description="Helical" evidence="6">
    <location>
        <begin position="46"/>
        <end position="70"/>
    </location>
</feature>
<evidence type="ECO:0000256" key="2">
    <source>
        <dbReference type="ARBA" id="ARBA00007620"/>
    </source>
</evidence>
<comment type="subcellular location">
    <subcellularLocation>
        <location evidence="1">Membrane</location>
        <topology evidence="1">Multi-pass membrane protein</topology>
    </subcellularLocation>
</comment>
<dbReference type="RefSeq" id="WP_369856840.1">
    <property type="nucleotide sequence ID" value="NZ_JBBKTX010000007.1"/>
</dbReference>
<evidence type="ECO:0000256" key="5">
    <source>
        <dbReference type="ARBA" id="ARBA00023136"/>
    </source>
</evidence>
<comment type="caution">
    <text evidence="8">The sequence shown here is derived from an EMBL/GenBank/DDBJ whole genome shotgun (WGS) entry which is preliminary data.</text>
</comment>
<feature type="transmembrane region" description="Helical" evidence="6">
    <location>
        <begin position="163"/>
        <end position="181"/>
    </location>
</feature>
<dbReference type="Pfam" id="PF10520">
    <property type="entry name" value="Lipid_desat"/>
    <property type="match status" value="1"/>
</dbReference>
<feature type="transmembrane region" description="Helical" evidence="6">
    <location>
        <begin position="21"/>
        <end position="40"/>
    </location>
</feature>
<evidence type="ECO:0000259" key="7">
    <source>
        <dbReference type="Pfam" id="PF10520"/>
    </source>
</evidence>
<protein>
    <submittedName>
        <fullName evidence="8">Fatty acid desaturase CarF family protein</fullName>
    </submittedName>
</protein>
<organism evidence="8 9">
    <name type="scientific">Oceanobacter antarcticus</name>
    <dbReference type="NCBI Taxonomy" id="3133425"/>
    <lineage>
        <taxon>Bacteria</taxon>
        <taxon>Pseudomonadati</taxon>
        <taxon>Pseudomonadota</taxon>
        <taxon>Gammaproteobacteria</taxon>
        <taxon>Oceanospirillales</taxon>
        <taxon>Oceanospirillaceae</taxon>
        <taxon>Oceanobacter</taxon>
    </lineage>
</organism>
<name>A0ABW8NH16_9GAMM</name>
<feature type="domain" description="Lipid desaturase" evidence="7">
    <location>
        <begin position="113"/>
        <end position="234"/>
    </location>
</feature>